<keyword evidence="2" id="KW-0169">Cobalamin biosynthesis</keyword>
<gene>
    <name evidence="8" type="primary">cbiH</name>
    <name evidence="8" type="ORF">DESAM_20145</name>
</gene>
<feature type="domain" description="Tetrapyrrole methylase" evidence="7">
    <location>
        <begin position="35"/>
        <end position="241"/>
    </location>
</feature>
<evidence type="ECO:0000256" key="1">
    <source>
        <dbReference type="ARBA" id="ARBA00004953"/>
    </source>
</evidence>
<dbReference type="KEGG" id="dhy:DESAM_20145"/>
<dbReference type="AlphaFoldDB" id="L0RA57"/>
<dbReference type="Proteomes" id="UP000010808">
    <property type="component" value="Chromosome"/>
</dbReference>
<dbReference type="InterPro" id="IPR006363">
    <property type="entry name" value="Cbl_synth_CobJ/CibH_dom"/>
</dbReference>
<dbReference type="InterPro" id="IPR035996">
    <property type="entry name" value="4pyrrol_Methylase_sf"/>
</dbReference>
<comment type="pathway">
    <text evidence="1">Cofactor biosynthesis; adenosylcobalamin biosynthesis.</text>
</comment>
<dbReference type="GO" id="GO:0008168">
    <property type="term" value="F:methyltransferase activity"/>
    <property type="evidence" value="ECO:0007669"/>
    <property type="project" value="UniProtKB-KW"/>
</dbReference>
<keyword evidence="9" id="KW-1185">Reference proteome</keyword>
<dbReference type="InterPro" id="IPR014776">
    <property type="entry name" value="4pyrrole_Mease_sub2"/>
</dbReference>
<keyword evidence="3 8" id="KW-0489">Methyltransferase</keyword>
<reference evidence="8 9" key="1">
    <citation type="submission" date="2012-10" db="EMBL/GenBank/DDBJ databases">
        <authorList>
            <person name="Genoscope - CEA"/>
        </authorList>
    </citation>
    <scope>NUCLEOTIDE SEQUENCE [LARGE SCALE GENOMIC DNA]</scope>
    <source>
        <strain evidence="9">AM13 / DSM 14728</strain>
    </source>
</reference>
<dbReference type="STRING" id="1121451.DESAM_20145"/>
<dbReference type="CDD" id="cd11646">
    <property type="entry name" value="Precorrin_3B_C17_MT"/>
    <property type="match status" value="1"/>
</dbReference>
<dbReference type="NCBIfam" id="TIGR01466">
    <property type="entry name" value="cobJ_cbiH"/>
    <property type="match status" value="1"/>
</dbReference>
<dbReference type="InterPro" id="IPR000878">
    <property type="entry name" value="4pyrrol_Mease"/>
</dbReference>
<dbReference type="GO" id="GO:0032259">
    <property type="term" value="P:methylation"/>
    <property type="evidence" value="ECO:0007669"/>
    <property type="project" value="UniProtKB-KW"/>
</dbReference>
<keyword evidence="5" id="KW-0949">S-adenosyl-L-methionine</keyword>
<accession>L0RA57</accession>
<dbReference type="SUPFAM" id="SSF53790">
    <property type="entry name" value="Tetrapyrrole methylase"/>
    <property type="match status" value="1"/>
</dbReference>
<dbReference type="PATRIC" id="fig|1121451.3.peg.419"/>
<protein>
    <submittedName>
        <fullName evidence="8">Cobalt-precorrin-3B C(17)-methyltransferase</fullName>
        <ecNumber evidence="8">2.1.1.-</ecNumber>
    </submittedName>
</protein>
<dbReference type="eggNOG" id="COG1010">
    <property type="taxonomic scope" value="Bacteria"/>
</dbReference>
<evidence type="ECO:0000259" key="7">
    <source>
        <dbReference type="Pfam" id="PF00590"/>
    </source>
</evidence>
<dbReference type="Pfam" id="PF00590">
    <property type="entry name" value="TP_methylase"/>
    <property type="match status" value="1"/>
</dbReference>
<dbReference type="Gene3D" id="3.30.950.10">
    <property type="entry name" value="Methyltransferase, Cobalt-precorrin-4 Transmethylase, Domain 2"/>
    <property type="match status" value="1"/>
</dbReference>
<dbReference type="InterPro" id="IPR014777">
    <property type="entry name" value="4pyrrole_Mease_sub1"/>
</dbReference>
<evidence type="ECO:0000256" key="4">
    <source>
        <dbReference type="ARBA" id="ARBA00022679"/>
    </source>
</evidence>
<dbReference type="PANTHER" id="PTHR47036:SF1">
    <property type="entry name" value="COBALT-FACTOR III C(17)-METHYLTRANSFERASE-RELATED"/>
    <property type="match status" value="1"/>
</dbReference>
<dbReference type="Gene3D" id="3.40.1010.10">
    <property type="entry name" value="Cobalt-precorrin-4 Transmethylase, Domain 1"/>
    <property type="match status" value="1"/>
</dbReference>
<dbReference type="RefSeq" id="WP_015335046.1">
    <property type="nucleotide sequence ID" value="NC_020055.1"/>
</dbReference>
<evidence type="ECO:0000256" key="2">
    <source>
        <dbReference type="ARBA" id="ARBA00022573"/>
    </source>
</evidence>
<dbReference type="HOGENOM" id="CLU_047948_2_0_7"/>
<dbReference type="EMBL" id="FO203522">
    <property type="protein sequence ID" value="CCO22436.1"/>
    <property type="molecule type" value="Genomic_DNA"/>
</dbReference>
<feature type="region of interest" description="Disordered" evidence="6">
    <location>
        <begin position="1"/>
        <end position="25"/>
    </location>
</feature>
<dbReference type="PANTHER" id="PTHR47036">
    <property type="entry name" value="COBALT-FACTOR III C(17)-METHYLTRANSFERASE-RELATED"/>
    <property type="match status" value="1"/>
</dbReference>
<keyword evidence="4 8" id="KW-0808">Transferase</keyword>
<evidence type="ECO:0000313" key="9">
    <source>
        <dbReference type="Proteomes" id="UP000010808"/>
    </source>
</evidence>
<evidence type="ECO:0000256" key="5">
    <source>
        <dbReference type="ARBA" id="ARBA00022691"/>
    </source>
</evidence>
<dbReference type="InterPro" id="IPR051810">
    <property type="entry name" value="Precorrin_MeTrfase"/>
</dbReference>
<sequence>MRSGGDENGKCNGNTRAQDEKCTGNSSIGKGCLKVIGLGPGDECLLAPQARNAIEQSDAVVGYTGYIKLIPQDLLEGREVLSTGMMAEVKRCRKAVEAAACGKDVVMVCSGDPGIYAMAGLVMEILEAGDLFDKVGFEVIPGIPAFTAAAALLGAPLMHDFASVSLSDLLTPWEKIVMRLEAAAQADFVIAIYNPRSKKRAGHLSEAISILKKHRTGTTPVGIVNKAYRTGQKVQVVSLDTVNEQDVDMQTVLIVGNSSTRLAGGRMLTPRGYAGKYDI</sequence>
<dbReference type="GO" id="GO:0009236">
    <property type="term" value="P:cobalamin biosynthetic process"/>
    <property type="evidence" value="ECO:0007669"/>
    <property type="project" value="UniProtKB-UniPathway"/>
</dbReference>
<evidence type="ECO:0000256" key="6">
    <source>
        <dbReference type="SAM" id="MobiDB-lite"/>
    </source>
</evidence>
<organism evidence="8 9">
    <name type="scientific">Maridesulfovibrio hydrothermalis AM13 = DSM 14728</name>
    <dbReference type="NCBI Taxonomy" id="1121451"/>
    <lineage>
        <taxon>Bacteria</taxon>
        <taxon>Pseudomonadati</taxon>
        <taxon>Thermodesulfobacteriota</taxon>
        <taxon>Desulfovibrionia</taxon>
        <taxon>Desulfovibrionales</taxon>
        <taxon>Desulfovibrionaceae</taxon>
        <taxon>Maridesulfovibrio</taxon>
    </lineage>
</organism>
<name>L0RA57_9BACT</name>
<dbReference type="UniPathway" id="UPA00148"/>
<proteinExistence type="predicted"/>
<dbReference type="EC" id="2.1.1.-" evidence="8"/>
<evidence type="ECO:0000313" key="8">
    <source>
        <dbReference type="EMBL" id="CCO22436.1"/>
    </source>
</evidence>
<evidence type="ECO:0000256" key="3">
    <source>
        <dbReference type="ARBA" id="ARBA00022603"/>
    </source>
</evidence>